<name>A0A5C3F7S0_9BASI</name>
<reference evidence="2 3" key="1">
    <citation type="submission" date="2018-03" db="EMBL/GenBank/DDBJ databases">
        <authorList>
            <person name="Guldener U."/>
        </authorList>
    </citation>
    <scope>NUCLEOTIDE SEQUENCE [LARGE SCALE GENOMIC DNA]</scope>
    <source>
        <strain evidence="2 3">DAOM196992</strain>
    </source>
</reference>
<proteinExistence type="predicted"/>
<keyword evidence="3" id="KW-1185">Reference proteome</keyword>
<organism evidence="2 3">
    <name type="scientific">Pseudozyma flocculosa</name>
    <dbReference type="NCBI Taxonomy" id="84751"/>
    <lineage>
        <taxon>Eukaryota</taxon>
        <taxon>Fungi</taxon>
        <taxon>Dikarya</taxon>
        <taxon>Basidiomycota</taxon>
        <taxon>Ustilaginomycotina</taxon>
        <taxon>Ustilaginomycetes</taxon>
        <taxon>Ustilaginales</taxon>
        <taxon>Ustilaginaceae</taxon>
        <taxon>Pseudozyma</taxon>
    </lineage>
</organism>
<feature type="compositionally biased region" description="Pro residues" evidence="1">
    <location>
        <begin position="419"/>
        <end position="429"/>
    </location>
</feature>
<evidence type="ECO:0000313" key="2">
    <source>
        <dbReference type="EMBL" id="SPO40240.1"/>
    </source>
</evidence>
<feature type="region of interest" description="Disordered" evidence="1">
    <location>
        <begin position="1"/>
        <end position="21"/>
    </location>
</feature>
<dbReference type="EMBL" id="OOIP01000018">
    <property type="protein sequence ID" value="SPO40240.1"/>
    <property type="molecule type" value="Genomic_DNA"/>
</dbReference>
<gene>
    <name evidence="2" type="ORF">PSFLO_05722</name>
</gene>
<protein>
    <submittedName>
        <fullName evidence="2">Uncharacterized protein</fullName>
    </submittedName>
</protein>
<sequence length="429" mass="47994">MGADKHIEDQLSSSPPPVPRRKPFSIASCWPSRTQHHHHLDDYEMICKQSCPRRIAAETVDKVADGVAGLRKVACCIRGETTHDGHGGKLGLLTLDPDHAPHVRVENAEWGLDRLQKIEVVYDEQRDAYRLLMAANPHLGLCCQPDRRAEWDTPRRRQSRTGKDLSLGEHPSWFKIECEACDEHSCWYTIRPLMDQEQECKKAGPTEAAAVPVWNDRGDVDNSQSGPAARPPASAVRGALGEWNVTPIKDSHFPPPVSRRFAPCVEVPRSPHLAILRASSSHLVLYEDLRRPIVRVVGDGAGVGNVRARALLDRRRRQRQRQRVPAVRHQRDLSFKGQQGRRGGGYGRPRQPSVEGVPMARLRGKQASNDDARLQRLQLPPPSPRARARAAPSDDQRSRPREAFGRRAASPRLAEDRPPLPLPLRLGPP</sequence>
<dbReference type="Proteomes" id="UP000323386">
    <property type="component" value="Unassembled WGS sequence"/>
</dbReference>
<feature type="compositionally biased region" description="Basic and acidic residues" evidence="1">
    <location>
        <begin position="392"/>
        <end position="405"/>
    </location>
</feature>
<evidence type="ECO:0000256" key="1">
    <source>
        <dbReference type="SAM" id="MobiDB-lite"/>
    </source>
</evidence>
<evidence type="ECO:0000313" key="3">
    <source>
        <dbReference type="Proteomes" id="UP000323386"/>
    </source>
</evidence>
<feature type="region of interest" description="Disordered" evidence="1">
    <location>
        <begin position="314"/>
        <end position="429"/>
    </location>
</feature>
<accession>A0A5C3F7S0</accession>
<dbReference type="AlphaFoldDB" id="A0A5C3F7S0"/>
<feature type="compositionally biased region" description="Basic residues" evidence="1">
    <location>
        <begin position="314"/>
        <end position="328"/>
    </location>
</feature>